<dbReference type="NCBIfam" id="TIGR02436">
    <property type="entry name" value="four helix bundle protein"/>
    <property type="match status" value="1"/>
</dbReference>
<evidence type="ECO:0000313" key="2">
    <source>
        <dbReference type="Proteomes" id="UP000229342"/>
    </source>
</evidence>
<organism evidence="1 2">
    <name type="scientific">Candidatus Taylorbacteria bacterium CG11_big_fil_rev_8_21_14_0_20_46_11</name>
    <dbReference type="NCBI Taxonomy" id="1975025"/>
    <lineage>
        <taxon>Bacteria</taxon>
        <taxon>Candidatus Tayloriibacteriota</taxon>
    </lineage>
</organism>
<dbReference type="PANTHER" id="PTHR38471:SF2">
    <property type="entry name" value="FOUR HELIX BUNDLE PROTEIN"/>
    <property type="match status" value="1"/>
</dbReference>
<dbReference type="AlphaFoldDB" id="A0A2H0KB59"/>
<dbReference type="PANTHER" id="PTHR38471">
    <property type="entry name" value="FOUR HELIX BUNDLE PROTEIN"/>
    <property type="match status" value="1"/>
</dbReference>
<dbReference type="PIRSF" id="PIRSF035652">
    <property type="entry name" value="CHP02436"/>
    <property type="match status" value="1"/>
</dbReference>
<dbReference type="SUPFAM" id="SSF158446">
    <property type="entry name" value="IVS-encoded protein-like"/>
    <property type="match status" value="1"/>
</dbReference>
<proteinExistence type="predicted"/>
<gene>
    <name evidence="1" type="ORF">COV91_04020</name>
</gene>
<evidence type="ECO:0000313" key="1">
    <source>
        <dbReference type="EMBL" id="PIQ68447.1"/>
    </source>
</evidence>
<dbReference type="EMBL" id="PCVG01000051">
    <property type="protein sequence ID" value="PIQ68447.1"/>
    <property type="molecule type" value="Genomic_DNA"/>
</dbReference>
<name>A0A2H0KB59_9BACT</name>
<dbReference type="InterPro" id="IPR012657">
    <property type="entry name" value="23S_rRNA-intervening_sequence"/>
</dbReference>
<dbReference type="InterPro" id="IPR036583">
    <property type="entry name" value="23S_rRNA_IVS_sf"/>
</dbReference>
<sequence>MSKTQNSNLKTQNHNSKFKSDLKYRAYLYSIETIKFLDTLPNKKIYWTISDQLMRSATSIGANIVEAKSASSKKDFMKFYNIALKSANETKYWLCFLRDAVESDKKQIGRLLNEVVELSNMLAASLLTMKRKT</sequence>
<dbReference type="Proteomes" id="UP000229342">
    <property type="component" value="Unassembled WGS sequence"/>
</dbReference>
<reference evidence="1 2" key="1">
    <citation type="submission" date="2017-09" db="EMBL/GenBank/DDBJ databases">
        <title>Depth-based differentiation of microbial function through sediment-hosted aquifers and enrichment of novel symbionts in the deep terrestrial subsurface.</title>
        <authorList>
            <person name="Probst A.J."/>
            <person name="Ladd B."/>
            <person name="Jarett J.K."/>
            <person name="Geller-Mcgrath D.E."/>
            <person name="Sieber C.M."/>
            <person name="Emerson J.B."/>
            <person name="Anantharaman K."/>
            <person name="Thomas B.C."/>
            <person name="Malmstrom R."/>
            <person name="Stieglmeier M."/>
            <person name="Klingl A."/>
            <person name="Woyke T."/>
            <person name="Ryan C.M."/>
            <person name="Banfield J.F."/>
        </authorList>
    </citation>
    <scope>NUCLEOTIDE SEQUENCE [LARGE SCALE GENOMIC DNA]</scope>
    <source>
        <strain evidence="1">CG11_big_fil_rev_8_21_14_0_20_46_11</strain>
    </source>
</reference>
<accession>A0A2H0KB59</accession>
<comment type="caution">
    <text evidence="1">The sequence shown here is derived from an EMBL/GenBank/DDBJ whole genome shotgun (WGS) entry which is preliminary data.</text>
</comment>
<protein>
    <submittedName>
        <fullName evidence="1">Four helix bundle protein</fullName>
    </submittedName>
</protein>
<dbReference type="Pfam" id="PF05635">
    <property type="entry name" value="23S_rRNA_IVP"/>
    <property type="match status" value="1"/>
</dbReference>
<dbReference type="Gene3D" id="1.20.1440.60">
    <property type="entry name" value="23S rRNA-intervening sequence"/>
    <property type="match status" value="1"/>
</dbReference>